<accession>A0A8S5TPA1</accession>
<evidence type="ECO:0000313" key="1">
    <source>
        <dbReference type="EMBL" id="DAF64970.1"/>
    </source>
</evidence>
<name>A0A8S5TPA1_9CAUD</name>
<sequence length="82" mass="9352">MKRAIRWVPGQREYRDWRVPDGASVSAADFSTVVDCAECGCEVVFGESYCSRLIHNELGFGYAVCPRCYEDEFREMGENCDL</sequence>
<dbReference type="EMBL" id="BK032870">
    <property type="protein sequence ID" value="DAF64970.1"/>
    <property type="molecule type" value="Genomic_DNA"/>
</dbReference>
<organism evidence="1">
    <name type="scientific">Siphoviridae sp. ctPrm3</name>
    <dbReference type="NCBI Taxonomy" id="2827864"/>
    <lineage>
        <taxon>Viruses</taxon>
        <taxon>Duplodnaviria</taxon>
        <taxon>Heunggongvirae</taxon>
        <taxon>Uroviricota</taxon>
        <taxon>Caudoviricetes</taxon>
    </lineage>
</organism>
<reference evidence="1" key="1">
    <citation type="journal article" date="2021" name="Proc. Natl. Acad. Sci. U.S.A.">
        <title>A Catalog of Tens of Thousands of Viruses from Human Metagenomes Reveals Hidden Associations with Chronic Diseases.</title>
        <authorList>
            <person name="Tisza M.J."/>
            <person name="Buck C.B."/>
        </authorList>
    </citation>
    <scope>NUCLEOTIDE SEQUENCE</scope>
    <source>
        <strain evidence="1">CtPrm3</strain>
    </source>
</reference>
<proteinExistence type="predicted"/>
<protein>
    <submittedName>
        <fullName evidence="1">Uncharacterized protein</fullName>
    </submittedName>
</protein>